<evidence type="ECO:0000313" key="3">
    <source>
        <dbReference type="Proteomes" id="UP000266441"/>
    </source>
</evidence>
<evidence type="ECO:0008006" key="4">
    <source>
        <dbReference type="Google" id="ProtNLM"/>
    </source>
</evidence>
<evidence type="ECO:0000256" key="1">
    <source>
        <dbReference type="SAM" id="Phobius"/>
    </source>
</evidence>
<proteinExistence type="predicted"/>
<sequence length="129" mass="15054">MKMIILKLITVLIAIIAVVCVITIFTKKKYNIKRELVVNAPQKKVYDYVRMHKNQKYFNHWLSFDPNTKIEITGSEDGTPGATFHFESSHKKVGTGEWENVAMNPNERIDLELRFLKPYLFTATREYSV</sequence>
<dbReference type="AlphaFoldDB" id="A0A399CUI3"/>
<gene>
    <name evidence="2" type="ORF">D1164_19720</name>
</gene>
<keyword evidence="1" id="KW-0812">Transmembrane</keyword>
<organism evidence="2 3">
    <name type="scientific">Mariniphaga sediminis</name>
    <dbReference type="NCBI Taxonomy" id="1628158"/>
    <lineage>
        <taxon>Bacteria</taxon>
        <taxon>Pseudomonadati</taxon>
        <taxon>Bacteroidota</taxon>
        <taxon>Bacteroidia</taxon>
        <taxon>Marinilabiliales</taxon>
        <taxon>Prolixibacteraceae</taxon>
        <taxon>Mariniphaga</taxon>
    </lineage>
</organism>
<keyword evidence="1" id="KW-1133">Transmembrane helix</keyword>
<keyword evidence="3" id="KW-1185">Reference proteome</keyword>
<dbReference type="EMBL" id="QWET01000020">
    <property type="protein sequence ID" value="RIH63505.1"/>
    <property type="molecule type" value="Genomic_DNA"/>
</dbReference>
<dbReference type="Proteomes" id="UP000266441">
    <property type="component" value="Unassembled WGS sequence"/>
</dbReference>
<protein>
    <recommendedName>
        <fullName evidence="4">Polyketide cyclase</fullName>
    </recommendedName>
</protein>
<dbReference type="SUPFAM" id="SSF55961">
    <property type="entry name" value="Bet v1-like"/>
    <property type="match status" value="1"/>
</dbReference>
<name>A0A399CUI3_9BACT</name>
<feature type="transmembrane region" description="Helical" evidence="1">
    <location>
        <begin position="6"/>
        <end position="25"/>
    </location>
</feature>
<keyword evidence="1" id="KW-0472">Membrane</keyword>
<reference evidence="2 3" key="1">
    <citation type="journal article" date="2015" name="Int. J. Syst. Evol. Microbiol.">
        <title>Mariniphaga sediminis sp. nov., isolated from coastal sediment.</title>
        <authorList>
            <person name="Wang F.Q."/>
            <person name="Shen Q.Y."/>
            <person name="Chen G.J."/>
            <person name="Du Z.J."/>
        </authorList>
    </citation>
    <scope>NUCLEOTIDE SEQUENCE [LARGE SCALE GENOMIC DNA]</scope>
    <source>
        <strain evidence="2 3">SY21</strain>
    </source>
</reference>
<comment type="caution">
    <text evidence="2">The sequence shown here is derived from an EMBL/GenBank/DDBJ whole genome shotgun (WGS) entry which is preliminary data.</text>
</comment>
<evidence type="ECO:0000313" key="2">
    <source>
        <dbReference type="EMBL" id="RIH63505.1"/>
    </source>
</evidence>
<accession>A0A399CUI3</accession>